<dbReference type="Gene3D" id="3.40.50.140">
    <property type="match status" value="1"/>
</dbReference>
<comment type="catalytic activity">
    <reaction evidence="1 11">
        <text>ATP-independent breakage of single-stranded DNA, followed by passage and rejoining.</text>
        <dbReference type="EC" id="5.6.2.1"/>
    </reaction>
</comment>
<evidence type="ECO:0000256" key="7">
    <source>
        <dbReference type="ARBA" id="ARBA00023029"/>
    </source>
</evidence>
<feature type="domain" description="GRF-type" evidence="14">
    <location>
        <begin position="680"/>
        <end position="720"/>
    </location>
</feature>
<feature type="domain" description="Topo IA-type catalytic" evidence="15">
    <location>
        <begin position="112"/>
        <end position="540"/>
    </location>
</feature>
<dbReference type="InterPro" id="IPR013824">
    <property type="entry name" value="Topo_IA_cen_sub1"/>
</dbReference>
<dbReference type="CDD" id="cd00186">
    <property type="entry name" value="TOP1Ac"/>
    <property type="match status" value="1"/>
</dbReference>
<feature type="region of interest" description="Disordered" evidence="12">
    <location>
        <begin position="874"/>
        <end position="909"/>
    </location>
</feature>
<dbReference type="GO" id="GO:0008270">
    <property type="term" value="F:zinc ion binding"/>
    <property type="evidence" value="ECO:0007669"/>
    <property type="project" value="UniProtKB-KW"/>
</dbReference>
<sequence length="947" mass="104611">MTAVSGHLTEKDFGAALRSWSSCDPFQLFDAPIETRVSKDGERIERNLLSEARGAQMLMIWTDCDREGENIGAEVEAVCLRSNPRIRVKRARFSAIIPAQIHRAAQNPVDLDRAQADAVEARILLDLRYGAAFTRMQTLTLQPRFPQLEEGLISYGPCQFPTLGFVVSRYEQVQAFVPEPFWYIYLSIVSPDAEDEEDTVFLWRRHHIFEFDVALALYEGTVENPMARVTKVTKKPTKKWKPLPLTTVELQKAASRLLHMTPKKALDVAEKLYNDGFLSYPRTETDQFDPAFDFDSLIAKQTVDPEWGVFATGLQNGGFQRPRDGKKNDKAHPPIHPTAHAGNLTAEAKKVYEYVTRRFLACCSKDAEGFQTTVDVVVNDEEFYATGLIVLERNYLEVYKYDKWTGKHLPDFQEGQEFMPNVCELRDGETSSPSLLTEADLVTLMDKNGIGTDATIAQHIQTIIDRQYVISRQEGSTKYLVPSTLGIGLIEGYNRIGFDKSLSKPLLRRETERMMVQVCDRQTTKADMMTRSIEQYKEVFIRARQQFHLVIDSVGQRLNGRPDAANNDGIAANGRDGRGGAGGRGAGGRGRGGRGGGQGNQRPPDDNQGSDSDGDGDGGGGGRGRGRRTTARGRAATSPVARRGRGGRSTTQLEDNPQPARRTVSAAQPTGGESRQGVVCRCGEPAGERTVTKEGTNKGRKFFTCGKDRTCDFFEWFDGPSKPTGGDFSDSVQKPRPTVPTKRKSVEYTPPDDSRRCNCKLTAVQRTVQKDGPNKGRSFWACPNSEKARCGFFEWDDTGANGMGGKMLQGNSVTNRAIGAMHVQMATPIHADNLETREALVEIHQVFASSVTNRGTGATPAPMETLVVSEAVQGGGEAGAEVEERQPNPEHRKAGEVDVGEEGQRVDSGPPMIIDRNSILCLLVNTTFFYLYQGIKILTDTESGRTH</sequence>
<reference evidence="16" key="1">
    <citation type="submission" date="2021-01" db="EMBL/GenBank/DDBJ databases">
        <authorList>
            <person name="Kaushik A."/>
        </authorList>
    </citation>
    <scope>NUCLEOTIDE SEQUENCE</scope>
    <source>
        <strain evidence="16">AG2-2IIIB</strain>
    </source>
</reference>
<dbReference type="EC" id="5.6.2.1" evidence="3 11"/>
<dbReference type="Gene3D" id="1.10.290.10">
    <property type="entry name" value="Topoisomerase I, domain 4"/>
    <property type="match status" value="1"/>
</dbReference>
<evidence type="ECO:0000256" key="8">
    <source>
        <dbReference type="ARBA" id="ARBA00023125"/>
    </source>
</evidence>
<evidence type="ECO:0000259" key="14">
    <source>
        <dbReference type="PROSITE" id="PS51999"/>
    </source>
</evidence>
<dbReference type="CDD" id="cd03362">
    <property type="entry name" value="TOPRIM_TopoIA_TopoIII"/>
    <property type="match status" value="1"/>
</dbReference>
<evidence type="ECO:0000256" key="2">
    <source>
        <dbReference type="ARBA" id="ARBA00009446"/>
    </source>
</evidence>
<evidence type="ECO:0000256" key="11">
    <source>
        <dbReference type="RuleBase" id="RU362092"/>
    </source>
</evidence>
<dbReference type="PROSITE" id="PS50880">
    <property type="entry name" value="TOPRIM"/>
    <property type="match status" value="1"/>
</dbReference>
<evidence type="ECO:0000256" key="9">
    <source>
        <dbReference type="ARBA" id="ARBA00023235"/>
    </source>
</evidence>
<dbReference type="GO" id="GO:0003917">
    <property type="term" value="F:DNA topoisomerase type I (single strand cut, ATP-independent) activity"/>
    <property type="evidence" value="ECO:0007669"/>
    <property type="project" value="UniProtKB-EC"/>
</dbReference>
<comment type="function">
    <text evidence="11">Introduces a single-strand break via transesterification at a target site in duplex DNA. Releases the supercoiling and torsional tension of DNA introduced during the DNA replication and transcription by transiently cleaving and rejoining one strand of the DNA duplex. The scissile phosphodiester is attacked by the catalytic tyrosine of the enzyme, resulting in the formation of a DNA-(5'-phosphotyrosyl)-enzyme intermediate and the expulsion of a 3'-OH DNA strand.</text>
</comment>
<feature type="compositionally biased region" description="Basic and acidic residues" evidence="12">
    <location>
        <begin position="882"/>
        <end position="896"/>
    </location>
</feature>
<dbReference type="Pfam" id="PF06839">
    <property type="entry name" value="Zn_ribbon_GRF"/>
    <property type="match status" value="2"/>
</dbReference>
<evidence type="ECO:0000259" key="15">
    <source>
        <dbReference type="PROSITE" id="PS52039"/>
    </source>
</evidence>
<dbReference type="InterPro" id="IPR000380">
    <property type="entry name" value="Topo_IA"/>
</dbReference>
<dbReference type="InterPro" id="IPR013826">
    <property type="entry name" value="Topo_IA_cen_sub3"/>
</dbReference>
<dbReference type="FunFam" id="3.40.50.140:FF:000005">
    <property type="entry name" value="DNA topoisomerase"/>
    <property type="match status" value="1"/>
</dbReference>
<evidence type="ECO:0000256" key="6">
    <source>
        <dbReference type="ARBA" id="ARBA00022833"/>
    </source>
</evidence>
<evidence type="ECO:0000313" key="17">
    <source>
        <dbReference type="Proteomes" id="UP000663843"/>
    </source>
</evidence>
<comment type="similarity">
    <text evidence="2 11">Belongs to the type IA topoisomerase family.</text>
</comment>
<dbReference type="PANTHER" id="PTHR11390">
    <property type="entry name" value="PROKARYOTIC DNA TOPOISOMERASE"/>
    <property type="match status" value="1"/>
</dbReference>
<keyword evidence="9 11" id="KW-0413">Isomerase</keyword>
<dbReference type="Proteomes" id="UP000663843">
    <property type="component" value="Unassembled WGS sequence"/>
</dbReference>
<dbReference type="PROSITE" id="PS51999">
    <property type="entry name" value="ZF_GRF"/>
    <property type="match status" value="2"/>
</dbReference>
<dbReference type="GO" id="GO:0006265">
    <property type="term" value="P:DNA topological change"/>
    <property type="evidence" value="ECO:0007669"/>
    <property type="project" value="InterPro"/>
</dbReference>
<dbReference type="PROSITE" id="PS52039">
    <property type="entry name" value="TOPO_IA_2"/>
    <property type="match status" value="1"/>
</dbReference>
<keyword evidence="4" id="KW-0479">Metal-binding</keyword>
<dbReference type="Gene3D" id="1.10.460.10">
    <property type="entry name" value="Topoisomerase I, domain 2"/>
    <property type="match status" value="1"/>
</dbReference>
<keyword evidence="7 11" id="KW-0799">Topoisomerase</keyword>
<dbReference type="Gene3D" id="2.70.20.10">
    <property type="entry name" value="Topoisomerase I, domain 3"/>
    <property type="match status" value="1"/>
</dbReference>
<evidence type="ECO:0000256" key="5">
    <source>
        <dbReference type="ARBA" id="ARBA00022771"/>
    </source>
</evidence>
<dbReference type="GO" id="GO:0003677">
    <property type="term" value="F:DNA binding"/>
    <property type="evidence" value="ECO:0007669"/>
    <property type="project" value="UniProtKB-KW"/>
</dbReference>
<evidence type="ECO:0000256" key="12">
    <source>
        <dbReference type="SAM" id="MobiDB-lite"/>
    </source>
</evidence>
<dbReference type="SUPFAM" id="SSF56712">
    <property type="entry name" value="Prokaryotic type I DNA topoisomerase"/>
    <property type="match status" value="1"/>
</dbReference>
<accession>A0A8H3BAG1</accession>
<dbReference type="Pfam" id="PF01131">
    <property type="entry name" value="Topoisom_bac"/>
    <property type="match status" value="1"/>
</dbReference>
<keyword evidence="6" id="KW-0862">Zinc</keyword>
<dbReference type="PRINTS" id="PR00417">
    <property type="entry name" value="PRTPISMRASEI"/>
</dbReference>
<dbReference type="InterPro" id="IPR034144">
    <property type="entry name" value="TOPRIM_TopoIII"/>
</dbReference>
<evidence type="ECO:0000256" key="4">
    <source>
        <dbReference type="ARBA" id="ARBA00022723"/>
    </source>
</evidence>
<dbReference type="SMART" id="SM00436">
    <property type="entry name" value="TOP1Bc"/>
    <property type="match status" value="1"/>
</dbReference>
<evidence type="ECO:0000256" key="3">
    <source>
        <dbReference type="ARBA" id="ARBA00012891"/>
    </source>
</evidence>
<dbReference type="InterPro" id="IPR003602">
    <property type="entry name" value="Topo_IA_DNA-bd_dom"/>
</dbReference>
<evidence type="ECO:0000256" key="10">
    <source>
        <dbReference type="PROSITE-ProRule" id="PRU01343"/>
    </source>
</evidence>
<feature type="compositionally biased region" description="Low complexity" evidence="12">
    <location>
        <begin position="563"/>
        <end position="574"/>
    </location>
</feature>
<dbReference type="InterPro" id="IPR013825">
    <property type="entry name" value="Topo_IA_cen_sub2"/>
</dbReference>
<gene>
    <name evidence="16" type="ORF">RDB_LOCUS87416</name>
</gene>
<dbReference type="GO" id="GO:0031422">
    <property type="term" value="C:RecQ family helicase-topoisomerase III complex"/>
    <property type="evidence" value="ECO:0007669"/>
    <property type="project" value="TreeGrafter"/>
</dbReference>
<evidence type="ECO:0000313" key="16">
    <source>
        <dbReference type="EMBL" id="CAE6451521.1"/>
    </source>
</evidence>
<dbReference type="PANTHER" id="PTHR11390:SF21">
    <property type="entry name" value="DNA TOPOISOMERASE 3-ALPHA"/>
    <property type="match status" value="1"/>
</dbReference>
<keyword evidence="5 10" id="KW-0863">Zinc-finger</keyword>
<dbReference type="InterPro" id="IPR013497">
    <property type="entry name" value="Topo_IA_cen"/>
</dbReference>
<feature type="domain" description="GRF-type" evidence="14">
    <location>
        <begin position="757"/>
        <end position="799"/>
    </location>
</feature>
<feature type="compositionally biased region" description="Gly residues" evidence="12">
    <location>
        <begin position="579"/>
        <end position="599"/>
    </location>
</feature>
<protein>
    <recommendedName>
        <fullName evidence="3 11">DNA topoisomerase</fullName>
        <ecNumber evidence="3 11">5.6.2.1</ecNumber>
    </recommendedName>
</protein>
<dbReference type="AlphaFoldDB" id="A0A8H3BAG1"/>
<dbReference type="InterPro" id="IPR023405">
    <property type="entry name" value="Topo_IA_core_domain"/>
</dbReference>
<dbReference type="InterPro" id="IPR010666">
    <property type="entry name" value="Znf_GRF"/>
</dbReference>
<feature type="region of interest" description="Disordered" evidence="12">
    <location>
        <begin position="557"/>
        <end position="679"/>
    </location>
</feature>
<name>A0A8H3BAG1_9AGAM</name>
<dbReference type="EMBL" id="CAJMWT010002715">
    <property type="protein sequence ID" value="CAE6451521.1"/>
    <property type="molecule type" value="Genomic_DNA"/>
</dbReference>
<dbReference type="GO" id="GO:0006310">
    <property type="term" value="P:DNA recombination"/>
    <property type="evidence" value="ECO:0007669"/>
    <property type="project" value="TreeGrafter"/>
</dbReference>
<feature type="domain" description="Toprim" evidence="13">
    <location>
        <begin position="1"/>
        <end position="94"/>
    </location>
</feature>
<evidence type="ECO:0000259" key="13">
    <source>
        <dbReference type="PROSITE" id="PS50880"/>
    </source>
</evidence>
<dbReference type="SMART" id="SM00437">
    <property type="entry name" value="TOP1Ac"/>
    <property type="match status" value="1"/>
</dbReference>
<keyword evidence="8 11" id="KW-0238">DNA-binding</keyword>
<organism evidence="16 17">
    <name type="scientific">Rhizoctonia solani</name>
    <dbReference type="NCBI Taxonomy" id="456999"/>
    <lineage>
        <taxon>Eukaryota</taxon>
        <taxon>Fungi</taxon>
        <taxon>Dikarya</taxon>
        <taxon>Basidiomycota</taxon>
        <taxon>Agaricomycotina</taxon>
        <taxon>Agaricomycetes</taxon>
        <taxon>Cantharellales</taxon>
        <taxon>Ceratobasidiaceae</taxon>
        <taxon>Rhizoctonia</taxon>
    </lineage>
</organism>
<evidence type="ECO:0000256" key="1">
    <source>
        <dbReference type="ARBA" id="ARBA00000213"/>
    </source>
</evidence>
<dbReference type="InterPro" id="IPR003601">
    <property type="entry name" value="Topo_IA_2"/>
</dbReference>
<feature type="region of interest" description="Disordered" evidence="12">
    <location>
        <begin position="722"/>
        <end position="751"/>
    </location>
</feature>
<dbReference type="GO" id="GO:0006281">
    <property type="term" value="P:DNA repair"/>
    <property type="evidence" value="ECO:0007669"/>
    <property type="project" value="TreeGrafter"/>
</dbReference>
<proteinExistence type="inferred from homology"/>
<dbReference type="Pfam" id="PF01751">
    <property type="entry name" value="Toprim"/>
    <property type="match status" value="1"/>
</dbReference>
<comment type="caution">
    <text evidence="16">The sequence shown here is derived from an EMBL/GenBank/DDBJ whole genome shotgun (WGS) entry which is preliminary data.</text>
</comment>
<dbReference type="FunFam" id="1.10.290.10:FF:000001">
    <property type="entry name" value="DNA topoisomerase"/>
    <property type="match status" value="1"/>
</dbReference>
<dbReference type="GO" id="GO:0005634">
    <property type="term" value="C:nucleus"/>
    <property type="evidence" value="ECO:0007669"/>
    <property type="project" value="TreeGrafter"/>
</dbReference>
<dbReference type="InterPro" id="IPR006171">
    <property type="entry name" value="TOPRIM_dom"/>
</dbReference>